<gene>
    <name evidence="1" type="ORF">PGT21_017934</name>
</gene>
<proteinExistence type="predicted"/>
<protein>
    <submittedName>
        <fullName evidence="1">Uncharacterized protein</fullName>
    </submittedName>
</protein>
<comment type="caution">
    <text evidence="1">The sequence shown here is derived from an EMBL/GenBank/DDBJ whole genome shotgun (WGS) entry which is preliminary data.</text>
</comment>
<evidence type="ECO:0000313" key="1">
    <source>
        <dbReference type="EMBL" id="KAA1108569.1"/>
    </source>
</evidence>
<keyword evidence="2" id="KW-1185">Reference proteome</keyword>
<dbReference type="EMBL" id="VSWC01000028">
    <property type="protein sequence ID" value="KAA1108569.1"/>
    <property type="molecule type" value="Genomic_DNA"/>
</dbReference>
<dbReference type="Proteomes" id="UP000324748">
    <property type="component" value="Unassembled WGS sequence"/>
</dbReference>
<sequence length="272" mass="29492">MSNSRDKEIMTGKANLVDRMARWFEARAQDSQAALASASTASVPANSYSFNEEDISGSDDEETTYKEFTNKDIHTEKIFSKYAHNTGYNPLLSVYLDPEDLNQYILLSAGNVAVWAKAMARGDSGVDLTSPPRKLKFENQKTKAAVAAQAQTSGAAPPNTPTGMVDLATVKEIVGMCMSLKRRASPSLSSSAGSDTSPHNQQGSLEDYLSFAGVTNKEATLQKLAAYEIDQYYLFKANHLTPANLQELGLSMGNLAKLRANVTRYKRSLAGG</sequence>
<reference evidence="1 2" key="1">
    <citation type="submission" date="2019-05" db="EMBL/GenBank/DDBJ databases">
        <title>Emergence of the Ug99 lineage of the wheat stem rust pathogen through somatic hybridization.</title>
        <authorList>
            <person name="Li F."/>
            <person name="Upadhyaya N.M."/>
            <person name="Sperschneider J."/>
            <person name="Matny O."/>
            <person name="Nguyen-Phuc H."/>
            <person name="Mago R."/>
            <person name="Raley C."/>
            <person name="Miller M.E."/>
            <person name="Silverstein K.A.T."/>
            <person name="Henningsen E."/>
            <person name="Hirsch C.D."/>
            <person name="Visser B."/>
            <person name="Pretorius Z.A."/>
            <person name="Steffenson B.J."/>
            <person name="Schwessinger B."/>
            <person name="Dodds P.N."/>
            <person name="Figueroa M."/>
        </authorList>
    </citation>
    <scope>NUCLEOTIDE SEQUENCE [LARGE SCALE GENOMIC DNA]</scope>
    <source>
        <strain evidence="1">21-0</strain>
    </source>
</reference>
<organism evidence="1 2">
    <name type="scientific">Puccinia graminis f. sp. tritici</name>
    <dbReference type="NCBI Taxonomy" id="56615"/>
    <lineage>
        <taxon>Eukaryota</taxon>
        <taxon>Fungi</taxon>
        <taxon>Dikarya</taxon>
        <taxon>Basidiomycota</taxon>
        <taxon>Pucciniomycotina</taxon>
        <taxon>Pucciniomycetes</taxon>
        <taxon>Pucciniales</taxon>
        <taxon>Pucciniaceae</taxon>
        <taxon>Puccinia</taxon>
    </lineage>
</organism>
<accession>A0A5B0Q669</accession>
<evidence type="ECO:0000313" key="2">
    <source>
        <dbReference type="Proteomes" id="UP000324748"/>
    </source>
</evidence>
<name>A0A5B0Q669_PUCGR</name>
<dbReference type="AlphaFoldDB" id="A0A5B0Q669"/>